<keyword evidence="2" id="KW-1185">Reference proteome</keyword>
<dbReference type="EMBL" id="LUEZ02000165">
    <property type="protein sequence ID" value="RDB15406.1"/>
    <property type="molecule type" value="Genomic_DNA"/>
</dbReference>
<comment type="caution">
    <text evidence="1">The sequence shown here is derived from an EMBL/GenBank/DDBJ whole genome shotgun (WGS) entry which is preliminary data.</text>
</comment>
<name>A0A369J967_HYPMA</name>
<dbReference type="AlphaFoldDB" id="A0A369J967"/>
<dbReference type="InParanoid" id="A0A369J967"/>
<protein>
    <submittedName>
        <fullName evidence="1">Uncharacterized protein</fullName>
    </submittedName>
</protein>
<gene>
    <name evidence="1" type="ORF">Hypma_004547</name>
</gene>
<dbReference type="Proteomes" id="UP000076154">
    <property type="component" value="Unassembled WGS sequence"/>
</dbReference>
<reference evidence="1" key="1">
    <citation type="submission" date="2018-04" db="EMBL/GenBank/DDBJ databases">
        <title>Whole genome sequencing of Hypsizygus marmoreus.</title>
        <authorList>
            <person name="Choi I.-G."/>
            <person name="Min B."/>
            <person name="Kim J.-G."/>
            <person name="Kim S."/>
            <person name="Oh Y.-L."/>
            <person name="Kong W.-S."/>
            <person name="Park H."/>
            <person name="Jeong J."/>
            <person name="Song E.-S."/>
        </authorList>
    </citation>
    <scope>NUCLEOTIDE SEQUENCE [LARGE SCALE GENOMIC DNA]</scope>
    <source>
        <strain evidence="1">51987-8</strain>
    </source>
</reference>
<sequence>MAAASSPDSSLVPPIVCGKIYRLIELTTLTRLARHIDNRRQEPSVTLGISKCLRPLSVLNMNGLRREHAEDPSLITILKGMPKSPQLRLEAEDTKNLIVEIYNTTASPDERLRALSAQPDRLSMCHSSASVKAMSKKGFESNIPTQRNFISIS</sequence>
<evidence type="ECO:0000313" key="1">
    <source>
        <dbReference type="EMBL" id="RDB15406.1"/>
    </source>
</evidence>
<organism evidence="1 2">
    <name type="scientific">Hypsizygus marmoreus</name>
    <name type="common">White beech mushroom</name>
    <name type="synonym">Agaricus marmoreus</name>
    <dbReference type="NCBI Taxonomy" id="39966"/>
    <lineage>
        <taxon>Eukaryota</taxon>
        <taxon>Fungi</taxon>
        <taxon>Dikarya</taxon>
        <taxon>Basidiomycota</taxon>
        <taxon>Agaricomycotina</taxon>
        <taxon>Agaricomycetes</taxon>
        <taxon>Agaricomycetidae</taxon>
        <taxon>Agaricales</taxon>
        <taxon>Tricholomatineae</taxon>
        <taxon>Lyophyllaceae</taxon>
        <taxon>Hypsizygus</taxon>
    </lineage>
</organism>
<proteinExistence type="predicted"/>
<evidence type="ECO:0000313" key="2">
    <source>
        <dbReference type="Proteomes" id="UP000076154"/>
    </source>
</evidence>
<accession>A0A369J967</accession>